<dbReference type="OrthoDB" id="284718at2759"/>
<dbReference type="GO" id="GO:0045048">
    <property type="term" value="P:protein insertion into ER membrane"/>
    <property type="evidence" value="ECO:0007669"/>
    <property type="project" value="InterPro"/>
</dbReference>
<keyword evidence="2 5" id="KW-0812">Transmembrane</keyword>
<organism evidence="6 7">
    <name type="scientific">Microthyrium microscopicum</name>
    <dbReference type="NCBI Taxonomy" id="703497"/>
    <lineage>
        <taxon>Eukaryota</taxon>
        <taxon>Fungi</taxon>
        <taxon>Dikarya</taxon>
        <taxon>Ascomycota</taxon>
        <taxon>Pezizomycotina</taxon>
        <taxon>Dothideomycetes</taxon>
        <taxon>Dothideomycetes incertae sedis</taxon>
        <taxon>Microthyriales</taxon>
        <taxon>Microthyriaceae</taxon>
        <taxon>Microthyrium</taxon>
    </lineage>
</organism>
<keyword evidence="7" id="KW-1185">Reference proteome</keyword>
<proteinExistence type="predicted"/>
<keyword evidence="3 5" id="KW-1133">Transmembrane helix</keyword>
<dbReference type="GO" id="GO:0044183">
    <property type="term" value="F:protein folding chaperone"/>
    <property type="evidence" value="ECO:0007669"/>
    <property type="project" value="InterPro"/>
</dbReference>
<feature type="transmembrane region" description="Helical" evidence="5">
    <location>
        <begin position="46"/>
        <end position="62"/>
    </location>
</feature>
<keyword evidence="4 5" id="KW-0472">Membrane</keyword>
<dbReference type="EMBL" id="MU004230">
    <property type="protein sequence ID" value="KAF2675006.1"/>
    <property type="molecule type" value="Genomic_DNA"/>
</dbReference>
<evidence type="ECO:0000256" key="3">
    <source>
        <dbReference type="ARBA" id="ARBA00022989"/>
    </source>
</evidence>
<dbReference type="InterPro" id="IPR005351">
    <property type="entry name" value="ASTER"/>
</dbReference>
<feature type="transmembrane region" description="Helical" evidence="5">
    <location>
        <begin position="74"/>
        <end position="94"/>
    </location>
</feature>
<evidence type="ECO:0000313" key="7">
    <source>
        <dbReference type="Proteomes" id="UP000799302"/>
    </source>
</evidence>
<dbReference type="GO" id="GO:0005789">
    <property type="term" value="C:endoplasmic reticulum membrane"/>
    <property type="evidence" value="ECO:0007669"/>
    <property type="project" value="InterPro"/>
</dbReference>
<dbReference type="Proteomes" id="UP000799302">
    <property type="component" value="Unassembled WGS sequence"/>
</dbReference>
<dbReference type="PANTHER" id="PTHR28038:SF1">
    <property type="entry name" value="ADL329WP"/>
    <property type="match status" value="1"/>
</dbReference>
<evidence type="ECO:0000256" key="5">
    <source>
        <dbReference type="SAM" id="Phobius"/>
    </source>
</evidence>
<protein>
    <submittedName>
        <fullName evidence="6">Uncharacterized protein</fullName>
    </submittedName>
</protein>
<evidence type="ECO:0000313" key="6">
    <source>
        <dbReference type="EMBL" id="KAF2675006.1"/>
    </source>
</evidence>
<evidence type="ECO:0000256" key="1">
    <source>
        <dbReference type="ARBA" id="ARBA00004370"/>
    </source>
</evidence>
<accession>A0A6A6UTA7</accession>
<evidence type="ECO:0000256" key="4">
    <source>
        <dbReference type="ARBA" id="ARBA00023136"/>
    </source>
</evidence>
<name>A0A6A6UTA7_9PEZI</name>
<dbReference type="AlphaFoldDB" id="A0A6A6UTA7"/>
<dbReference type="PANTHER" id="PTHR28038">
    <property type="entry name" value="ADL329WP"/>
    <property type="match status" value="1"/>
</dbReference>
<comment type="subcellular location">
    <subcellularLocation>
        <location evidence="1">Membrane</location>
    </subcellularLocation>
</comment>
<reference evidence="6" key="1">
    <citation type="journal article" date="2020" name="Stud. Mycol.">
        <title>101 Dothideomycetes genomes: a test case for predicting lifestyles and emergence of pathogens.</title>
        <authorList>
            <person name="Haridas S."/>
            <person name="Albert R."/>
            <person name="Binder M."/>
            <person name="Bloem J."/>
            <person name="Labutti K."/>
            <person name="Salamov A."/>
            <person name="Andreopoulos B."/>
            <person name="Baker S."/>
            <person name="Barry K."/>
            <person name="Bills G."/>
            <person name="Bluhm B."/>
            <person name="Cannon C."/>
            <person name="Castanera R."/>
            <person name="Culley D."/>
            <person name="Daum C."/>
            <person name="Ezra D."/>
            <person name="Gonzalez J."/>
            <person name="Henrissat B."/>
            <person name="Kuo A."/>
            <person name="Liang C."/>
            <person name="Lipzen A."/>
            <person name="Lutzoni F."/>
            <person name="Magnuson J."/>
            <person name="Mondo S."/>
            <person name="Nolan M."/>
            <person name="Ohm R."/>
            <person name="Pangilinan J."/>
            <person name="Park H.-J."/>
            <person name="Ramirez L."/>
            <person name="Alfaro M."/>
            <person name="Sun H."/>
            <person name="Tritt A."/>
            <person name="Yoshinaga Y."/>
            <person name="Zwiers L.-H."/>
            <person name="Turgeon B."/>
            <person name="Goodwin S."/>
            <person name="Spatafora J."/>
            <person name="Crous P."/>
            <person name="Grigoriev I."/>
        </authorList>
    </citation>
    <scope>NUCLEOTIDE SEQUENCE</scope>
    <source>
        <strain evidence="6">CBS 115976</strain>
    </source>
</reference>
<dbReference type="Pfam" id="PF03669">
    <property type="entry name" value="ASTER"/>
    <property type="match status" value="1"/>
</dbReference>
<evidence type="ECO:0000256" key="2">
    <source>
        <dbReference type="ARBA" id="ARBA00022692"/>
    </source>
</evidence>
<sequence length="114" mass="12271">MSKKDMKRHDLIIPYTEPAKAKDEPDMSSALSSTLPMIAIITRNKMLGWTAVLFALQGWLVQTPAQAAAAGTPAYFSFVMAAMSLGMSYLPLFFPPAANRMGSGTEPPAPQPLV</sequence>
<gene>
    <name evidence="6" type="ORF">BT63DRAFT_409129</name>
</gene>